<accession>A0A843VMP7</accession>
<dbReference type="GO" id="GO:0005634">
    <property type="term" value="C:nucleus"/>
    <property type="evidence" value="ECO:0007669"/>
    <property type="project" value="TreeGrafter"/>
</dbReference>
<dbReference type="AlphaFoldDB" id="A0A843VMP7"/>
<proteinExistence type="predicted"/>
<dbReference type="PANTHER" id="PTHR31319:SF110">
    <property type="entry name" value="CCT MOTIF FAMILY PROTEIN"/>
    <property type="match status" value="1"/>
</dbReference>
<dbReference type="EMBL" id="NMUH01001812">
    <property type="protein sequence ID" value="MQL95617.1"/>
    <property type="molecule type" value="Genomic_DNA"/>
</dbReference>
<dbReference type="GO" id="GO:0003700">
    <property type="term" value="F:DNA-binding transcription factor activity"/>
    <property type="evidence" value="ECO:0007669"/>
    <property type="project" value="TreeGrafter"/>
</dbReference>
<sequence>MLLLLICCQEGISSPSMSAQILDFCDEGDLFPETSCGGGGGGSGGADICCYDDDTFPSDLDASALSTLLDSELQSDPEADAVLAANYPSSQLPPPPAAAFPVPGYLSNPQDPLDQVGFPDMAAIDGFSSFLSEPLDVPLSASPRPAPLQPPPSLPHVFDDECISTLSSYMGLEPSPSSTSCSFMDPTQLGGPFYPGAFGVSALEEGLGFFPGAMAAGPETGIHPPEVMVEYRGDNSGRGGGGGVGIYGLDNTAHQRIYGGPCELQALGDHQQLVNGCGSPTAPLASDVPPLEDSTFKVGRLSVEERKERIHRYMKKRNERNFSKKIKVGVKEEEDIIHSSDIYAHLSSMSSFKCNYSALESWL</sequence>
<comment type="caution">
    <text evidence="1">The sequence shown here is derived from an EMBL/GenBank/DDBJ whole genome shotgun (WGS) entry which is preliminary data.</text>
</comment>
<dbReference type="OrthoDB" id="153872at2759"/>
<keyword evidence="2" id="KW-1185">Reference proteome</keyword>
<evidence type="ECO:0000313" key="2">
    <source>
        <dbReference type="Proteomes" id="UP000652761"/>
    </source>
</evidence>
<dbReference type="GO" id="GO:0009909">
    <property type="term" value="P:regulation of flower development"/>
    <property type="evidence" value="ECO:0007669"/>
    <property type="project" value="InterPro"/>
</dbReference>
<dbReference type="InterPro" id="IPR045281">
    <property type="entry name" value="CONSTANS-like"/>
</dbReference>
<dbReference type="Proteomes" id="UP000652761">
    <property type="component" value="Unassembled WGS sequence"/>
</dbReference>
<organism evidence="1 2">
    <name type="scientific">Colocasia esculenta</name>
    <name type="common">Wild taro</name>
    <name type="synonym">Arum esculentum</name>
    <dbReference type="NCBI Taxonomy" id="4460"/>
    <lineage>
        <taxon>Eukaryota</taxon>
        <taxon>Viridiplantae</taxon>
        <taxon>Streptophyta</taxon>
        <taxon>Embryophyta</taxon>
        <taxon>Tracheophyta</taxon>
        <taxon>Spermatophyta</taxon>
        <taxon>Magnoliopsida</taxon>
        <taxon>Liliopsida</taxon>
        <taxon>Araceae</taxon>
        <taxon>Aroideae</taxon>
        <taxon>Colocasieae</taxon>
        <taxon>Colocasia</taxon>
    </lineage>
</organism>
<name>A0A843VMP7_COLES</name>
<dbReference type="PANTHER" id="PTHR31319">
    <property type="entry name" value="ZINC FINGER PROTEIN CONSTANS-LIKE 4"/>
    <property type="match status" value="1"/>
</dbReference>
<evidence type="ECO:0000313" key="1">
    <source>
        <dbReference type="EMBL" id="MQL95617.1"/>
    </source>
</evidence>
<protein>
    <submittedName>
        <fullName evidence="1">Uncharacterized protein</fullName>
    </submittedName>
</protein>
<gene>
    <name evidence="1" type="ORF">Taro_028284</name>
</gene>
<reference evidence="1" key="1">
    <citation type="submission" date="2017-07" db="EMBL/GenBank/DDBJ databases">
        <title>Taro Niue Genome Assembly and Annotation.</title>
        <authorList>
            <person name="Atibalentja N."/>
            <person name="Keating K."/>
            <person name="Fields C.J."/>
        </authorList>
    </citation>
    <scope>NUCLEOTIDE SEQUENCE</scope>
    <source>
        <strain evidence="1">Niue_2</strain>
        <tissue evidence="1">Leaf</tissue>
    </source>
</reference>